<evidence type="ECO:0000259" key="13">
    <source>
        <dbReference type="Pfam" id="PF12922"/>
    </source>
</evidence>
<feature type="compositionally biased region" description="Basic residues" evidence="11">
    <location>
        <begin position="997"/>
        <end position="1009"/>
    </location>
</feature>
<dbReference type="Gene3D" id="1.25.10.10">
    <property type="entry name" value="Leucine-rich Repeat Variant"/>
    <property type="match status" value="2"/>
</dbReference>
<dbReference type="GO" id="GO:0051301">
    <property type="term" value="P:cell division"/>
    <property type="evidence" value="ECO:0007669"/>
    <property type="project" value="UniProtKB-KW"/>
</dbReference>
<feature type="region of interest" description="Disordered" evidence="11">
    <location>
        <begin position="365"/>
        <end position="401"/>
    </location>
</feature>
<dbReference type="GO" id="GO:0007076">
    <property type="term" value="P:mitotic chromosome condensation"/>
    <property type="evidence" value="ECO:0007669"/>
    <property type="project" value="InterPro"/>
</dbReference>
<dbReference type="STRING" id="1280837.A0A316V3S4"/>
<dbReference type="InParanoid" id="A0A316V3S4"/>
<name>A0A316V3S4_9BASI</name>
<dbReference type="EMBL" id="KZ819606">
    <property type="protein sequence ID" value="PWN31904.1"/>
    <property type="molecule type" value="Genomic_DNA"/>
</dbReference>
<feature type="region of interest" description="Disordered" evidence="11">
    <location>
        <begin position="145"/>
        <end position="173"/>
    </location>
</feature>
<feature type="domain" description="Condensin complex subunit 1 C-terminal" evidence="12">
    <location>
        <begin position="1112"/>
        <end position="1273"/>
    </location>
</feature>
<evidence type="ECO:0000256" key="11">
    <source>
        <dbReference type="SAM" id="MobiDB-lite"/>
    </source>
</evidence>
<proteinExistence type="inferred from homology"/>
<feature type="compositionally biased region" description="Low complexity" evidence="11">
    <location>
        <begin position="1387"/>
        <end position="1415"/>
    </location>
</feature>
<evidence type="ECO:0000256" key="2">
    <source>
        <dbReference type="ARBA" id="ARBA00004286"/>
    </source>
</evidence>
<gene>
    <name evidence="14" type="ORF">FA14DRAFT_82463</name>
</gene>
<feature type="region of interest" description="Disordered" evidence="11">
    <location>
        <begin position="1345"/>
        <end position="1437"/>
    </location>
</feature>
<dbReference type="GeneID" id="37024738"/>
<feature type="region of interest" description="Disordered" evidence="11">
    <location>
        <begin position="969"/>
        <end position="1025"/>
    </location>
</feature>
<feature type="domain" description="Condensin complex subunit 1 N-terminal" evidence="13">
    <location>
        <begin position="85"/>
        <end position="253"/>
    </location>
</feature>
<evidence type="ECO:0000256" key="6">
    <source>
        <dbReference type="ARBA" id="ARBA00022776"/>
    </source>
</evidence>
<feature type="region of interest" description="Disordered" evidence="11">
    <location>
        <begin position="902"/>
        <end position="931"/>
    </location>
</feature>
<keyword evidence="4" id="KW-0158">Chromosome</keyword>
<dbReference type="Pfam" id="PF12922">
    <property type="entry name" value="Cnd1_N"/>
    <property type="match status" value="1"/>
</dbReference>
<accession>A0A316V3S4</accession>
<evidence type="ECO:0000256" key="3">
    <source>
        <dbReference type="ARBA" id="ARBA00009606"/>
    </source>
</evidence>
<protein>
    <recommendedName>
        <fullName evidence="10">Condensin complex subunit 1</fullName>
    </recommendedName>
</protein>
<evidence type="ECO:0000256" key="8">
    <source>
        <dbReference type="ARBA" id="ARBA00023242"/>
    </source>
</evidence>
<keyword evidence="9 10" id="KW-0131">Cell cycle</keyword>
<dbReference type="InterPro" id="IPR016024">
    <property type="entry name" value="ARM-type_fold"/>
</dbReference>
<evidence type="ECO:0000256" key="4">
    <source>
        <dbReference type="ARBA" id="ARBA00022454"/>
    </source>
</evidence>
<feature type="compositionally biased region" description="Basic and acidic residues" evidence="11">
    <location>
        <begin position="969"/>
        <end position="986"/>
    </location>
</feature>
<dbReference type="GO" id="GO:0000779">
    <property type="term" value="C:condensed chromosome, centromeric region"/>
    <property type="evidence" value="ECO:0007669"/>
    <property type="project" value="TreeGrafter"/>
</dbReference>
<evidence type="ECO:0000256" key="9">
    <source>
        <dbReference type="ARBA" id="ARBA00023306"/>
    </source>
</evidence>
<dbReference type="GO" id="GO:0000796">
    <property type="term" value="C:condensin complex"/>
    <property type="evidence" value="ECO:0007669"/>
    <property type="project" value="TreeGrafter"/>
</dbReference>
<evidence type="ECO:0000313" key="15">
    <source>
        <dbReference type="Proteomes" id="UP000245771"/>
    </source>
</evidence>
<evidence type="ECO:0000256" key="7">
    <source>
        <dbReference type="ARBA" id="ARBA00023067"/>
    </source>
</evidence>
<dbReference type="Pfam" id="PF12717">
    <property type="entry name" value="Cnd1"/>
    <property type="match status" value="1"/>
</dbReference>
<sequence length="1437" mass="158971">MSSSQSDGGNAIASEEGRFSLADELVAHRDENYTITNELEASSLGDHLDTLVDTLSLSPSSIDTEEIFDHIKSFLQHFAILKGPQRSKLLDSLSSAYVVQLDAATRDLESEGIERYKEHSETLEKYAFAMQWFIHAAEKAFNSREERAAASAGGANTEARGKGANKNKNTSSSWDWQRSVPAVLATLTKSLRLSTSILFPLSASRDAFVSGCVLRPALLLQENEAHLKIPLIKMSIFKVICNSVKNHGQAFAVQTSIMQALAYYEHLPEPMAELLTYLRTEFDYERLGDEVLREVASREFGGLDTKGPRCFARFLVRMAELSPRSVLRVMVVLKKHLDSDSYPMRNAMLEVLGILIKDLTMTDDAIPQPSEGDGADDSGANGNNLSSQDDEDDENRREKGDARKKQIEQFWGLICERFLDVNSYVRCKCIAVCAKLCELDAKFPSQRTILTTQSIQSLSDKSSTVRKNAINLLTRLILTHPFGMHGGDLDKEEWEKRLATIDNQLKEYDGVLDVPNEPEDRTIQDEEMESVEGEDKSDSMDTEEDGDASQETATAGDQDGDQTTTAGKGEASSESRKKPRASIDLETLASQLSPADAEKVIRLRLTRRYHTDALAFIDQLSLAVPTLSQLLVSTSKAEVLESMEFFRVAHEYQVPGARIGVRKMIHLIWTKDNNTLVMEDGKELKGIKSRLIEVYRSLYFDPLPSKSNTDNINRIARNLVERTFDVTLAELTSLEELLSTMCGEGMIDERVIDKLWSVYSSPKAIPRAQRRGAIIILSMLAVARKEIVADHIDTLLGTGLGGLGAKDVVLAKYTCVALSRVGGSVKKVKGALSDNQLRFPMNHPMFARLRAAIQWPSTSGQWFSLAEHAIQTIYLLGEQPDALCSEMIKQMTVRVFGSSGPKMSMADSASVPPTPNSHLGESTPAPSTSANRTSAFGLAQLLFVVGHVALKQIVYLELVEREFKRRKAEADKEKVLANKDANKPDENSAEQQETTKGAKKGKGSQRGKKKAEAPAEEDADELDQVAGNAEDDIGDVVGEVREKELLYGPRSLLSLFGPVVVHICSNPTAYKNDFLRKAAVLSMCKFMCVSSQFCEAQLPLVLSVLSTSQDPVVRSNIVIALGDCAISFGSLIDENSEKLYAGLGDSDLGVKKHTLMVLTHLILNGQVKAKGQLGEMAKCLEDEDERIADLAKLFFTELATKDNAVYNNLPDIISHLSIGEHAVDEETFGRVMRFVFTFVDKERQAENVVEKLCQRFRISPEERQWRDIAFCLSLLPFKSDRSMKRLIEGLPFYQDKLYDPTVFKRFTEILTKARTNRSNNPGGATSSAYETELQEFEQILESARAHGAQDAELESATQAKLARARRRQGGKGALPLTSDSTNVSPVKPTSKASEPAAAKSKAKKPSATAAATNARSTRRTTRRTRQVIEDEDEDFDE</sequence>
<feature type="compositionally biased region" description="Low complexity" evidence="11">
    <location>
        <begin position="552"/>
        <end position="567"/>
    </location>
</feature>
<evidence type="ECO:0000256" key="10">
    <source>
        <dbReference type="PIRNR" id="PIRNR017127"/>
    </source>
</evidence>
<evidence type="ECO:0000313" key="14">
    <source>
        <dbReference type="EMBL" id="PWN31904.1"/>
    </source>
</evidence>
<dbReference type="InterPro" id="IPR007673">
    <property type="entry name" value="Condensin_cplx_su1"/>
</dbReference>
<keyword evidence="7 10" id="KW-0226">DNA condensation</keyword>
<feature type="compositionally biased region" description="Basic residues" evidence="11">
    <location>
        <begin position="1416"/>
        <end position="1425"/>
    </location>
</feature>
<feature type="region of interest" description="Disordered" evidence="11">
    <location>
        <begin position="509"/>
        <end position="585"/>
    </location>
</feature>
<reference evidence="14 15" key="1">
    <citation type="journal article" date="2018" name="Mol. Biol. Evol.">
        <title>Broad Genomic Sampling Reveals a Smut Pathogenic Ancestry of the Fungal Clade Ustilaginomycotina.</title>
        <authorList>
            <person name="Kijpornyongpan T."/>
            <person name="Mondo S.J."/>
            <person name="Barry K."/>
            <person name="Sandor L."/>
            <person name="Lee J."/>
            <person name="Lipzen A."/>
            <person name="Pangilinan J."/>
            <person name="LaButti K."/>
            <person name="Hainaut M."/>
            <person name="Henrissat B."/>
            <person name="Grigoriev I.V."/>
            <person name="Spatafora J.W."/>
            <person name="Aime M.C."/>
        </authorList>
    </citation>
    <scope>NUCLEOTIDE SEQUENCE [LARGE SCALE GENOMIC DNA]</scope>
    <source>
        <strain evidence="14 15">MCA 3882</strain>
    </source>
</reference>
<feature type="compositionally biased region" description="Acidic residues" evidence="11">
    <location>
        <begin position="1014"/>
        <end position="1025"/>
    </location>
</feature>
<dbReference type="InterPro" id="IPR026971">
    <property type="entry name" value="CND1/NCAPD3"/>
</dbReference>
<dbReference type="SUPFAM" id="SSF48371">
    <property type="entry name" value="ARM repeat"/>
    <property type="match status" value="1"/>
</dbReference>
<comment type="similarity">
    <text evidence="3 10">Belongs to the CND1 (condensin subunit 1) family.</text>
</comment>
<keyword evidence="15" id="KW-1185">Reference proteome</keyword>
<organism evidence="14 15">
    <name type="scientific">Meira miltonrushii</name>
    <dbReference type="NCBI Taxonomy" id="1280837"/>
    <lineage>
        <taxon>Eukaryota</taxon>
        <taxon>Fungi</taxon>
        <taxon>Dikarya</taxon>
        <taxon>Basidiomycota</taxon>
        <taxon>Ustilaginomycotina</taxon>
        <taxon>Exobasidiomycetes</taxon>
        <taxon>Exobasidiales</taxon>
        <taxon>Brachybasidiaceae</taxon>
        <taxon>Meira</taxon>
    </lineage>
</organism>
<dbReference type="GO" id="GO:0010032">
    <property type="term" value="P:meiotic chromosome condensation"/>
    <property type="evidence" value="ECO:0007669"/>
    <property type="project" value="TreeGrafter"/>
</dbReference>
<dbReference type="InterPro" id="IPR011989">
    <property type="entry name" value="ARM-like"/>
</dbReference>
<keyword evidence="6 10" id="KW-0498">Mitosis</keyword>
<comment type="subcellular location">
    <subcellularLocation>
        <location evidence="2">Chromosome</location>
    </subcellularLocation>
    <subcellularLocation>
        <location evidence="1">Nucleus</location>
    </subcellularLocation>
</comment>
<keyword evidence="5 10" id="KW-0132">Cell division</keyword>
<dbReference type="PANTHER" id="PTHR14222">
    <property type="entry name" value="CONDENSIN"/>
    <property type="match status" value="1"/>
</dbReference>
<feature type="compositionally biased region" description="Polar residues" evidence="11">
    <location>
        <begin position="916"/>
        <end position="931"/>
    </location>
</feature>
<dbReference type="OrthoDB" id="436262at2759"/>
<comment type="function">
    <text evidence="10">Regulatory subunit of the condensin complex, a complex required for conversion of interphase chromatin into mitotic-like condense chromosomes. The condensin complex probably introduces positive supercoils into relaxed DNA in the presence of type I topoisomerases and converts nicked DNA into positive knotted forms in the presence of type II topoisomerases.</text>
</comment>
<dbReference type="PANTHER" id="PTHR14222:SF2">
    <property type="entry name" value="CONDENSIN COMPLEX SUBUNIT 1"/>
    <property type="match status" value="1"/>
</dbReference>
<dbReference type="GO" id="GO:0042393">
    <property type="term" value="F:histone binding"/>
    <property type="evidence" value="ECO:0007669"/>
    <property type="project" value="TreeGrafter"/>
</dbReference>
<dbReference type="RefSeq" id="XP_025352206.1">
    <property type="nucleotide sequence ID" value="XM_025502957.1"/>
</dbReference>
<dbReference type="InterPro" id="IPR032682">
    <property type="entry name" value="Cnd1_C"/>
</dbReference>
<dbReference type="GO" id="GO:0005634">
    <property type="term" value="C:nucleus"/>
    <property type="evidence" value="ECO:0007669"/>
    <property type="project" value="UniProtKB-SubCell"/>
</dbReference>
<dbReference type="FunCoup" id="A0A316V3S4">
    <property type="interactions" value="273"/>
</dbReference>
<evidence type="ECO:0000256" key="1">
    <source>
        <dbReference type="ARBA" id="ARBA00004123"/>
    </source>
</evidence>
<evidence type="ECO:0000259" key="12">
    <source>
        <dbReference type="Pfam" id="PF12717"/>
    </source>
</evidence>
<dbReference type="InterPro" id="IPR024324">
    <property type="entry name" value="Condensin_cplx_su1_N"/>
</dbReference>
<evidence type="ECO:0000256" key="5">
    <source>
        <dbReference type="ARBA" id="ARBA00022618"/>
    </source>
</evidence>
<keyword evidence="8" id="KW-0539">Nucleus</keyword>
<dbReference type="Proteomes" id="UP000245771">
    <property type="component" value="Unassembled WGS sequence"/>
</dbReference>
<dbReference type="PIRSF" id="PIRSF017127">
    <property type="entry name" value="Condensin_D2"/>
    <property type="match status" value="1"/>
</dbReference>